<feature type="domain" description="Core-binding (CB)" evidence="7">
    <location>
        <begin position="54"/>
        <end position="137"/>
    </location>
</feature>
<evidence type="ECO:0000256" key="4">
    <source>
        <dbReference type="PROSITE-ProRule" id="PRU01248"/>
    </source>
</evidence>
<reference evidence="8 9" key="1">
    <citation type="submission" date="2014-03" db="EMBL/GenBank/DDBJ databases">
        <title>The draft genome sequence of Thioclava dalianensis DLFJ1-1.</title>
        <authorList>
            <person name="Lai Q."/>
            <person name="Shao Z."/>
        </authorList>
    </citation>
    <scope>NUCLEOTIDE SEQUENCE [LARGE SCALE GENOMIC DNA]</scope>
    <source>
        <strain evidence="8 9">DLFJ1-1</strain>
    </source>
</reference>
<dbReference type="GO" id="GO:0006310">
    <property type="term" value="P:DNA recombination"/>
    <property type="evidence" value="ECO:0007669"/>
    <property type="project" value="UniProtKB-KW"/>
</dbReference>
<accession>A0A074THI0</accession>
<dbReference type="Gene3D" id="1.10.443.10">
    <property type="entry name" value="Intergrase catalytic core"/>
    <property type="match status" value="1"/>
</dbReference>
<dbReference type="EMBL" id="JHEH01000012">
    <property type="protein sequence ID" value="KEP69610.1"/>
    <property type="molecule type" value="Genomic_DNA"/>
</dbReference>
<evidence type="ECO:0000259" key="7">
    <source>
        <dbReference type="PROSITE" id="PS51900"/>
    </source>
</evidence>
<dbReference type="Proteomes" id="UP000027725">
    <property type="component" value="Unassembled WGS sequence"/>
</dbReference>
<dbReference type="PANTHER" id="PTHR30349:SF94">
    <property type="entry name" value="INTEGRASE_RECOMBINASE HI_1414-RELATED"/>
    <property type="match status" value="1"/>
</dbReference>
<dbReference type="GO" id="GO:0015074">
    <property type="term" value="P:DNA integration"/>
    <property type="evidence" value="ECO:0007669"/>
    <property type="project" value="UniProtKB-KW"/>
</dbReference>
<dbReference type="OrthoDB" id="6388170at2"/>
<feature type="region of interest" description="Disordered" evidence="5">
    <location>
        <begin position="146"/>
        <end position="168"/>
    </location>
</feature>
<dbReference type="STRING" id="1185766.SAMN05216224_102689"/>
<sequence length="325" mass="37319">MASIRKNGDKWRAEVYRAGQRRSKSFRSKREAQDWATRQEVLILEGGGVTGEKMTLAEATRRYELEIMPRKTSRWNSRGSELSTIRMILADDLSRKNVAQITSGDLAAWRDRRLQSVSPASAQRYMNTLSSILSACEKDWQIIPTNPMRQVRRPPASRPRKRRPTPEEMERLAVVGADLNMAMGRAWHAFLFAIETGMRANEIAMMEWVHVDLERRVVHVPLTKNGEPRDVPLSKEAMRLLRALPEADPVFNLGTGQKLSNNWYQLREKAGVTGLNFHDSRHEAITRISRKLDVLALARMVGHKNIRELMTYYNETADELAKRLD</sequence>
<dbReference type="InterPro" id="IPR013762">
    <property type="entry name" value="Integrase-like_cat_sf"/>
</dbReference>
<keyword evidence="3" id="KW-0233">DNA recombination</keyword>
<dbReference type="InterPro" id="IPR044068">
    <property type="entry name" value="CB"/>
</dbReference>
<dbReference type="GO" id="GO:0003677">
    <property type="term" value="F:DNA binding"/>
    <property type="evidence" value="ECO:0007669"/>
    <property type="project" value="UniProtKB-UniRule"/>
</dbReference>
<dbReference type="PROSITE" id="PS51900">
    <property type="entry name" value="CB"/>
    <property type="match status" value="1"/>
</dbReference>
<protein>
    <submittedName>
        <fullName evidence="8">Integrase</fullName>
    </submittedName>
</protein>
<evidence type="ECO:0000256" key="3">
    <source>
        <dbReference type="ARBA" id="ARBA00023172"/>
    </source>
</evidence>
<dbReference type="Pfam" id="PF00589">
    <property type="entry name" value="Phage_integrase"/>
    <property type="match status" value="1"/>
</dbReference>
<dbReference type="Gene3D" id="1.10.150.130">
    <property type="match status" value="1"/>
</dbReference>
<dbReference type="InterPro" id="IPR010998">
    <property type="entry name" value="Integrase_recombinase_N"/>
</dbReference>
<feature type="domain" description="Tyr recombinase" evidence="6">
    <location>
        <begin position="159"/>
        <end position="325"/>
    </location>
</feature>
<proteinExistence type="predicted"/>
<evidence type="ECO:0000313" key="8">
    <source>
        <dbReference type="EMBL" id="KEP69610.1"/>
    </source>
</evidence>
<evidence type="ECO:0000259" key="6">
    <source>
        <dbReference type="PROSITE" id="PS51898"/>
    </source>
</evidence>
<organism evidence="8 9">
    <name type="scientific">Thioclava dalianensis</name>
    <dbReference type="NCBI Taxonomy" id="1185766"/>
    <lineage>
        <taxon>Bacteria</taxon>
        <taxon>Pseudomonadati</taxon>
        <taxon>Pseudomonadota</taxon>
        <taxon>Alphaproteobacteria</taxon>
        <taxon>Rhodobacterales</taxon>
        <taxon>Paracoccaceae</taxon>
        <taxon>Thioclava</taxon>
    </lineage>
</organism>
<keyword evidence="1" id="KW-0229">DNA integration</keyword>
<keyword evidence="2 4" id="KW-0238">DNA-binding</keyword>
<name>A0A074THI0_9RHOB</name>
<dbReference type="InterPro" id="IPR011010">
    <property type="entry name" value="DNA_brk_join_enz"/>
</dbReference>
<dbReference type="InterPro" id="IPR050090">
    <property type="entry name" value="Tyrosine_recombinase_XerCD"/>
</dbReference>
<evidence type="ECO:0000256" key="2">
    <source>
        <dbReference type="ARBA" id="ARBA00023125"/>
    </source>
</evidence>
<evidence type="ECO:0000256" key="1">
    <source>
        <dbReference type="ARBA" id="ARBA00022908"/>
    </source>
</evidence>
<evidence type="ECO:0000313" key="9">
    <source>
        <dbReference type="Proteomes" id="UP000027725"/>
    </source>
</evidence>
<gene>
    <name evidence="8" type="ORF">DL1_03130</name>
</gene>
<dbReference type="PROSITE" id="PS51898">
    <property type="entry name" value="TYR_RECOMBINASE"/>
    <property type="match status" value="1"/>
</dbReference>
<keyword evidence="9" id="KW-1185">Reference proteome</keyword>
<dbReference type="CDD" id="cd00796">
    <property type="entry name" value="INT_Rci_Hp1_C"/>
    <property type="match status" value="1"/>
</dbReference>
<comment type="caution">
    <text evidence="8">The sequence shown here is derived from an EMBL/GenBank/DDBJ whole genome shotgun (WGS) entry which is preliminary data.</text>
</comment>
<dbReference type="InterPro" id="IPR002104">
    <property type="entry name" value="Integrase_catalytic"/>
</dbReference>
<dbReference type="AlphaFoldDB" id="A0A074THI0"/>
<dbReference type="PANTHER" id="PTHR30349">
    <property type="entry name" value="PHAGE INTEGRASE-RELATED"/>
    <property type="match status" value="1"/>
</dbReference>
<dbReference type="SUPFAM" id="SSF56349">
    <property type="entry name" value="DNA breaking-rejoining enzymes"/>
    <property type="match status" value="1"/>
</dbReference>
<evidence type="ECO:0000256" key="5">
    <source>
        <dbReference type="SAM" id="MobiDB-lite"/>
    </source>
</evidence>
<dbReference type="eggNOG" id="COG0582">
    <property type="taxonomic scope" value="Bacteria"/>
</dbReference>